<feature type="transmembrane region" description="Helical" evidence="7">
    <location>
        <begin position="6"/>
        <end position="26"/>
    </location>
</feature>
<dbReference type="Gene3D" id="3.30.240.20">
    <property type="entry name" value="bsu07140 like domains"/>
    <property type="match status" value="2"/>
</dbReference>
<dbReference type="Pfam" id="PF04239">
    <property type="entry name" value="DUF421"/>
    <property type="match status" value="1"/>
</dbReference>
<evidence type="ECO:0000256" key="5">
    <source>
        <dbReference type="ARBA" id="ARBA00022989"/>
    </source>
</evidence>
<sequence>MGEYLILVGRTIFLYIILLTIFRLMGKREIGELSLIDLVVFMMIAEMAVIGIESTKDPILHSLIPMLLLMGIQYLLALLSLKSKKLRELIDGRPTVIVNRGKVDEHAMRHQRYNHDDLMMQLREKNIKNLADVEFAILESSGELSVLEKSNNQPSDFSDYTIDLPVVLDGEIQVDHLKQINKTEFWLRSELKKLGYSDIKKISICNYHHGKLHVDIKDEKR</sequence>
<keyword evidence="5 7" id="KW-1133">Transmembrane helix</keyword>
<dbReference type="Proteomes" id="UP001597227">
    <property type="component" value="Unassembled WGS sequence"/>
</dbReference>
<keyword evidence="10" id="KW-1185">Reference proteome</keyword>
<gene>
    <name evidence="9" type="ORF">ACFSFW_21105</name>
</gene>
<dbReference type="EMBL" id="JBHUEK010000031">
    <property type="protein sequence ID" value="MFD1781159.1"/>
    <property type="molecule type" value="Genomic_DNA"/>
</dbReference>
<feature type="transmembrane region" description="Helical" evidence="7">
    <location>
        <begin position="58"/>
        <end position="79"/>
    </location>
</feature>
<organism evidence="9 10">
    <name type="scientific">Fredinandcohnia salidurans</name>
    <dbReference type="NCBI Taxonomy" id="2595041"/>
    <lineage>
        <taxon>Bacteria</taxon>
        <taxon>Bacillati</taxon>
        <taxon>Bacillota</taxon>
        <taxon>Bacilli</taxon>
        <taxon>Bacillales</taxon>
        <taxon>Bacillaceae</taxon>
        <taxon>Fredinandcohnia</taxon>
    </lineage>
</organism>
<dbReference type="RefSeq" id="WP_304217499.1">
    <property type="nucleotide sequence ID" value="NZ_JBHUEK010000031.1"/>
</dbReference>
<evidence type="ECO:0000313" key="10">
    <source>
        <dbReference type="Proteomes" id="UP001597227"/>
    </source>
</evidence>
<accession>A0ABW4MU07</accession>
<evidence type="ECO:0000256" key="1">
    <source>
        <dbReference type="ARBA" id="ARBA00004651"/>
    </source>
</evidence>
<keyword evidence="3" id="KW-1003">Cell membrane</keyword>
<feature type="domain" description="YetF C-terminal" evidence="8">
    <location>
        <begin position="82"/>
        <end position="207"/>
    </location>
</feature>
<evidence type="ECO:0000256" key="4">
    <source>
        <dbReference type="ARBA" id="ARBA00022692"/>
    </source>
</evidence>
<feature type="transmembrane region" description="Helical" evidence="7">
    <location>
        <begin position="33"/>
        <end position="52"/>
    </location>
</feature>
<comment type="similarity">
    <text evidence="2">Belongs to the UPF0702 family.</text>
</comment>
<comment type="caution">
    <text evidence="9">The sequence shown here is derived from an EMBL/GenBank/DDBJ whole genome shotgun (WGS) entry which is preliminary data.</text>
</comment>
<evidence type="ECO:0000259" key="8">
    <source>
        <dbReference type="Pfam" id="PF04239"/>
    </source>
</evidence>
<evidence type="ECO:0000256" key="6">
    <source>
        <dbReference type="ARBA" id="ARBA00023136"/>
    </source>
</evidence>
<evidence type="ECO:0000256" key="7">
    <source>
        <dbReference type="SAM" id="Phobius"/>
    </source>
</evidence>
<evidence type="ECO:0000256" key="3">
    <source>
        <dbReference type="ARBA" id="ARBA00022475"/>
    </source>
</evidence>
<evidence type="ECO:0000256" key="2">
    <source>
        <dbReference type="ARBA" id="ARBA00006448"/>
    </source>
</evidence>
<evidence type="ECO:0000313" key="9">
    <source>
        <dbReference type="EMBL" id="MFD1781159.1"/>
    </source>
</evidence>
<dbReference type="PANTHER" id="PTHR34582:SF6">
    <property type="entry name" value="UPF0702 TRANSMEMBRANE PROTEIN YCAP"/>
    <property type="match status" value="1"/>
</dbReference>
<protein>
    <submittedName>
        <fullName evidence="9">DUF421 domain-containing protein</fullName>
    </submittedName>
</protein>
<dbReference type="InterPro" id="IPR007353">
    <property type="entry name" value="DUF421"/>
</dbReference>
<keyword evidence="4 7" id="KW-0812">Transmembrane</keyword>
<dbReference type="InterPro" id="IPR023090">
    <property type="entry name" value="UPF0702_alpha/beta_dom_sf"/>
</dbReference>
<comment type="subcellular location">
    <subcellularLocation>
        <location evidence="1">Cell membrane</location>
        <topology evidence="1">Multi-pass membrane protein</topology>
    </subcellularLocation>
</comment>
<name>A0ABW4MU07_9BACI</name>
<reference evidence="10" key="1">
    <citation type="journal article" date="2019" name="Int. J. Syst. Evol. Microbiol.">
        <title>The Global Catalogue of Microorganisms (GCM) 10K type strain sequencing project: providing services to taxonomists for standard genome sequencing and annotation.</title>
        <authorList>
            <consortium name="The Broad Institute Genomics Platform"/>
            <consortium name="The Broad Institute Genome Sequencing Center for Infectious Disease"/>
            <person name="Wu L."/>
            <person name="Ma J."/>
        </authorList>
    </citation>
    <scope>NUCLEOTIDE SEQUENCE [LARGE SCALE GENOMIC DNA]</scope>
    <source>
        <strain evidence="10">CCUG 15531</strain>
    </source>
</reference>
<dbReference type="PANTHER" id="PTHR34582">
    <property type="entry name" value="UPF0702 TRANSMEMBRANE PROTEIN YCAP"/>
    <property type="match status" value="1"/>
</dbReference>
<proteinExistence type="inferred from homology"/>
<keyword evidence="6 7" id="KW-0472">Membrane</keyword>